<dbReference type="InterPro" id="IPR003443">
    <property type="entry name" value="IL-15/IL-21_fam"/>
</dbReference>
<evidence type="ECO:0000313" key="9">
    <source>
        <dbReference type="Proteomes" id="UP000221080"/>
    </source>
</evidence>
<dbReference type="GO" id="GO:0005125">
    <property type="term" value="F:cytokine activity"/>
    <property type="evidence" value="ECO:0007669"/>
    <property type="project" value="UniProtKB-KW"/>
</dbReference>
<dbReference type="OrthoDB" id="8905762at2759"/>
<accession>A0A2D0QKT9</accession>
<dbReference type="GO" id="GO:0005615">
    <property type="term" value="C:extracellular space"/>
    <property type="evidence" value="ECO:0007669"/>
    <property type="project" value="UniProtKB-KW"/>
</dbReference>
<reference evidence="9" key="1">
    <citation type="journal article" date="2016" name="Nat. Commun.">
        <title>The channel catfish genome sequence provides insights into the evolution of scale formation in teleosts.</title>
        <authorList>
            <person name="Liu Z."/>
            <person name="Liu S."/>
            <person name="Yao J."/>
            <person name="Bao L."/>
            <person name="Zhang J."/>
            <person name="Li Y."/>
            <person name="Jiang C."/>
            <person name="Sun L."/>
            <person name="Wang R."/>
            <person name="Zhang Y."/>
            <person name="Zhou T."/>
            <person name="Zeng Q."/>
            <person name="Fu Q."/>
            <person name="Gao S."/>
            <person name="Li N."/>
            <person name="Koren S."/>
            <person name="Jiang Y."/>
            <person name="Zimin A."/>
            <person name="Xu P."/>
            <person name="Phillippy A.M."/>
            <person name="Geng X."/>
            <person name="Song L."/>
            <person name="Sun F."/>
            <person name="Li C."/>
            <person name="Wang X."/>
            <person name="Chen A."/>
            <person name="Jin Y."/>
            <person name="Yuan Z."/>
            <person name="Yang Y."/>
            <person name="Tan S."/>
            <person name="Peatman E."/>
            <person name="Lu J."/>
            <person name="Qin Z."/>
            <person name="Dunham R."/>
            <person name="Li Z."/>
            <person name="Sonstegard T."/>
            <person name="Feng J."/>
            <person name="Danzmann R.G."/>
            <person name="Schroeder S."/>
            <person name="Scheffler B."/>
            <person name="Duke M.V."/>
            <person name="Ballard L."/>
            <person name="Kucuktas H."/>
            <person name="Kaltenboeck L."/>
            <person name="Liu H."/>
            <person name="Armbruster J."/>
            <person name="Xie Y."/>
            <person name="Kirby M.L."/>
            <person name="Tian Y."/>
            <person name="Flanagan M.E."/>
            <person name="Mu W."/>
            <person name="Waldbieser G.C."/>
        </authorList>
    </citation>
    <scope>NUCLEOTIDE SEQUENCE [LARGE SCALE GENOMIC DNA]</scope>
    <source>
        <strain evidence="9">SDA103</strain>
    </source>
</reference>
<dbReference type="GO" id="GO:0050778">
    <property type="term" value="P:positive regulation of immune response"/>
    <property type="evidence" value="ECO:0007669"/>
    <property type="project" value="TreeGrafter"/>
</dbReference>
<dbReference type="Gene3D" id="1.20.1250.70">
    <property type="entry name" value="Interleukin-15/Interleukin-21"/>
    <property type="match status" value="1"/>
</dbReference>
<dbReference type="InterPro" id="IPR009079">
    <property type="entry name" value="4_helix_cytokine-like_core"/>
</dbReference>
<dbReference type="AlphaFoldDB" id="A0A2D0QKT9"/>
<keyword evidence="8" id="KW-1133">Transmembrane helix</keyword>
<evidence type="ECO:0000313" key="10">
    <source>
        <dbReference type="RefSeq" id="XP_017319088.1"/>
    </source>
</evidence>
<keyword evidence="8" id="KW-0812">Transmembrane</keyword>
<dbReference type="PANTHER" id="PTHR14356">
    <property type="entry name" value="INTERLEUKIN-15-RELATED"/>
    <property type="match status" value="1"/>
</dbReference>
<evidence type="ECO:0000256" key="2">
    <source>
        <dbReference type="ARBA" id="ARBA00006050"/>
    </source>
</evidence>
<dbReference type="RefSeq" id="XP_047009891.1">
    <property type="nucleotide sequence ID" value="XM_047153935.2"/>
</dbReference>
<organism evidence="9 10">
    <name type="scientific">Ictalurus punctatus</name>
    <name type="common">Channel catfish</name>
    <name type="synonym">Silurus punctatus</name>
    <dbReference type="NCBI Taxonomy" id="7998"/>
    <lineage>
        <taxon>Eukaryota</taxon>
        <taxon>Metazoa</taxon>
        <taxon>Chordata</taxon>
        <taxon>Craniata</taxon>
        <taxon>Vertebrata</taxon>
        <taxon>Euteleostomi</taxon>
        <taxon>Actinopterygii</taxon>
        <taxon>Neopterygii</taxon>
        <taxon>Teleostei</taxon>
        <taxon>Ostariophysi</taxon>
        <taxon>Siluriformes</taxon>
        <taxon>Ictaluridae</taxon>
        <taxon>Ictalurus</taxon>
    </lineage>
</organism>
<evidence type="ECO:0000313" key="12">
    <source>
        <dbReference type="RefSeq" id="XP_047009891.1"/>
    </source>
</evidence>
<dbReference type="SUPFAM" id="SSF47266">
    <property type="entry name" value="4-helical cytokines"/>
    <property type="match status" value="1"/>
</dbReference>
<dbReference type="KEGG" id="ipu:108263118"/>
<evidence type="ECO:0000256" key="8">
    <source>
        <dbReference type="SAM" id="Phobius"/>
    </source>
</evidence>
<dbReference type="GO" id="GO:0042102">
    <property type="term" value="P:positive regulation of T cell proliferation"/>
    <property type="evidence" value="ECO:0007669"/>
    <property type="project" value="TreeGrafter"/>
</dbReference>
<dbReference type="GO" id="GO:0006955">
    <property type="term" value="P:immune response"/>
    <property type="evidence" value="ECO:0007669"/>
    <property type="project" value="InterPro"/>
</dbReference>
<protein>
    <recommendedName>
        <fullName evidence="7">Interleukin</fullName>
    </recommendedName>
</protein>
<dbReference type="STRING" id="7998.ENSIPUP00000008180"/>
<dbReference type="RefSeq" id="XP_017319089.1">
    <property type="nucleotide sequence ID" value="XM_017463600.3"/>
</dbReference>
<keyword evidence="4" id="KW-0964">Secreted</keyword>
<evidence type="ECO:0000256" key="3">
    <source>
        <dbReference type="ARBA" id="ARBA00022514"/>
    </source>
</evidence>
<dbReference type="GO" id="GO:0001819">
    <property type="term" value="P:positive regulation of cytokine production"/>
    <property type="evidence" value="ECO:0007669"/>
    <property type="project" value="TreeGrafter"/>
</dbReference>
<keyword evidence="5" id="KW-0732">Signal</keyword>
<evidence type="ECO:0000256" key="4">
    <source>
        <dbReference type="ARBA" id="ARBA00022525"/>
    </source>
</evidence>
<name>A0A2D0QKT9_ICTPU</name>
<evidence type="ECO:0000256" key="6">
    <source>
        <dbReference type="ARBA" id="ARBA00023157"/>
    </source>
</evidence>
<keyword evidence="9" id="KW-1185">Reference proteome</keyword>
<keyword evidence="8" id="KW-0472">Membrane</keyword>
<dbReference type="GeneID" id="108263118"/>
<feature type="transmembrane region" description="Helical" evidence="8">
    <location>
        <begin position="6"/>
        <end position="24"/>
    </location>
</feature>
<comment type="subcellular location">
    <subcellularLocation>
        <location evidence="1">Secreted</location>
    </subcellularLocation>
</comment>
<dbReference type="GO" id="GO:0005126">
    <property type="term" value="F:cytokine receptor binding"/>
    <property type="evidence" value="ECO:0007669"/>
    <property type="project" value="InterPro"/>
</dbReference>
<keyword evidence="3 7" id="KW-0202">Cytokine</keyword>
<dbReference type="PANTHER" id="PTHR14356:SF3">
    <property type="entry name" value="INTERLEUKIN-15"/>
    <property type="match status" value="1"/>
</dbReference>
<dbReference type="Pfam" id="PF02372">
    <property type="entry name" value="IL15"/>
    <property type="match status" value="1"/>
</dbReference>
<dbReference type="RefSeq" id="XP_017319088.1">
    <property type="nucleotide sequence ID" value="XM_017463599.3"/>
</dbReference>
<evidence type="ECO:0000313" key="11">
    <source>
        <dbReference type="RefSeq" id="XP_017319089.1"/>
    </source>
</evidence>
<gene>
    <name evidence="10 11 12" type="primary">il15</name>
</gene>
<keyword evidence="6" id="KW-1015">Disulfide bond</keyword>
<dbReference type="GO" id="GO:0042119">
    <property type="term" value="P:neutrophil activation"/>
    <property type="evidence" value="ECO:0007669"/>
    <property type="project" value="TreeGrafter"/>
</dbReference>
<comment type="similarity">
    <text evidence="2 7">Belongs to the IL-15/IL-21 family.</text>
</comment>
<reference evidence="10 11" key="2">
    <citation type="submission" date="2025-04" db="UniProtKB">
        <authorList>
            <consortium name="RefSeq"/>
        </authorList>
    </citation>
    <scope>IDENTIFICATION</scope>
    <source>
        <tissue evidence="10 11">Blood</tissue>
    </source>
</reference>
<dbReference type="Proteomes" id="UP000221080">
    <property type="component" value="Chromosome 3"/>
</dbReference>
<dbReference type="CTD" id="3600"/>
<evidence type="ECO:0000256" key="5">
    <source>
        <dbReference type="ARBA" id="ARBA00022729"/>
    </source>
</evidence>
<evidence type="ECO:0000256" key="1">
    <source>
        <dbReference type="ARBA" id="ARBA00004613"/>
    </source>
</evidence>
<proteinExistence type="inferred from homology"/>
<sequence length="195" mass="21879">MALVDVAPMSLLLIVFLVLVSGFGSKPRKQKSKRTFRCICVVWGLGSNLEYHINLEGWNSFLILSCLSLFTTHVNAHSHQSLIELQVVLKEMAPLFDGSKASLYAPLPNVKECTKKLMFCYLLECNVMLHEENGNKDNLEFIEQLTEVYSDSQNCSMCLACETHPLADSRTFSQRMQTFVQKLLSDTSSQSGDCG</sequence>
<dbReference type="OMA" id="FFDRMTN"/>
<evidence type="ECO:0000256" key="7">
    <source>
        <dbReference type="RuleBase" id="RU003453"/>
    </source>
</evidence>